<dbReference type="GO" id="GO:0016757">
    <property type="term" value="F:glycosyltransferase activity"/>
    <property type="evidence" value="ECO:0007669"/>
    <property type="project" value="UniProtKB-KW"/>
</dbReference>
<organism evidence="3 4">
    <name type="scientific">Kitasatospora paranensis</name>
    <dbReference type="NCBI Taxonomy" id="258053"/>
    <lineage>
        <taxon>Bacteria</taxon>
        <taxon>Bacillati</taxon>
        <taxon>Actinomycetota</taxon>
        <taxon>Actinomycetes</taxon>
        <taxon>Kitasatosporales</taxon>
        <taxon>Streptomycetaceae</taxon>
        <taxon>Kitasatospora</taxon>
    </lineage>
</organism>
<accession>A0ABW2G0U3</accession>
<dbReference type="PANTHER" id="PTHR45947:SF13">
    <property type="entry name" value="TRANSFERASE"/>
    <property type="match status" value="1"/>
</dbReference>
<dbReference type="InterPro" id="IPR050194">
    <property type="entry name" value="Glycosyltransferase_grp1"/>
</dbReference>
<dbReference type="Proteomes" id="UP001596435">
    <property type="component" value="Unassembled WGS sequence"/>
</dbReference>
<evidence type="ECO:0000259" key="2">
    <source>
        <dbReference type="Pfam" id="PF00534"/>
    </source>
</evidence>
<proteinExistence type="predicted"/>
<dbReference type="Gene3D" id="3.40.50.2000">
    <property type="entry name" value="Glycogen Phosphorylase B"/>
    <property type="match status" value="2"/>
</dbReference>
<dbReference type="Pfam" id="PF00534">
    <property type="entry name" value="Glycos_transf_1"/>
    <property type="match status" value="1"/>
</dbReference>
<protein>
    <submittedName>
        <fullName evidence="3">Glycosyltransferase family 4 protein</fullName>
        <ecNumber evidence="3">2.4.-.-</ecNumber>
    </submittedName>
</protein>
<keyword evidence="4" id="KW-1185">Reference proteome</keyword>
<evidence type="ECO:0000313" key="4">
    <source>
        <dbReference type="Proteomes" id="UP001596435"/>
    </source>
</evidence>
<evidence type="ECO:0000313" key="3">
    <source>
        <dbReference type="EMBL" id="MFC7181480.1"/>
    </source>
</evidence>
<keyword evidence="3" id="KW-0328">Glycosyltransferase</keyword>
<dbReference type="InterPro" id="IPR001296">
    <property type="entry name" value="Glyco_trans_1"/>
</dbReference>
<dbReference type="EMBL" id="JBHTAJ010000032">
    <property type="protein sequence ID" value="MFC7181480.1"/>
    <property type="molecule type" value="Genomic_DNA"/>
</dbReference>
<dbReference type="PANTHER" id="PTHR45947">
    <property type="entry name" value="SULFOQUINOVOSYL TRANSFERASE SQD2"/>
    <property type="match status" value="1"/>
</dbReference>
<evidence type="ECO:0000256" key="1">
    <source>
        <dbReference type="ARBA" id="ARBA00022679"/>
    </source>
</evidence>
<name>A0ABW2G0U3_9ACTN</name>
<dbReference type="CDD" id="cd03801">
    <property type="entry name" value="GT4_PimA-like"/>
    <property type="match status" value="1"/>
</dbReference>
<sequence length="368" mass="38267">MSTVALCLLSYRLDQPSGIDRSIGALVEGLRRLGHTPLVLAAGPAPHRPEPGVIRLKSVSLPQPATNADVLAALADPGPVVEEVRGILADCRVDAACWGDTLWGLGYLDPAPDGVTTALMVHKIRPSGEDRWQRALTAAGVVCPASDYLADSGAAAGLDTSCWVTVSNALHTLLPPPPAGEREELREAGPVRIVSRADRAKGLAELLDALPDDWGRPVELVLAEAGFELQPGGQAQTLAACRAVAARRPDVVSILPALGWCEVPGFFAGAAATVIATRVPETFCFTAAEALSVGTPVVGFNLGNVPLLARAAGRTVPLDAGPQALWSALGGLLADPDRYRQASSAAPRQVARFTPERSARALLNALGL</sequence>
<dbReference type="RefSeq" id="WP_345703808.1">
    <property type="nucleotide sequence ID" value="NZ_BAABKV010000001.1"/>
</dbReference>
<feature type="domain" description="Glycosyl transferase family 1" evidence="2">
    <location>
        <begin position="193"/>
        <end position="347"/>
    </location>
</feature>
<gene>
    <name evidence="3" type="ORF">ACFQMG_18170</name>
</gene>
<reference evidence="4" key="1">
    <citation type="journal article" date="2019" name="Int. J. Syst. Evol. Microbiol.">
        <title>The Global Catalogue of Microorganisms (GCM) 10K type strain sequencing project: providing services to taxonomists for standard genome sequencing and annotation.</title>
        <authorList>
            <consortium name="The Broad Institute Genomics Platform"/>
            <consortium name="The Broad Institute Genome Sequencing Center for Infectious Disease"/>
            <person name="Wu L."/>
            <person name="Ma J."/>
        </authorList>
    </citation>
    <scope>NUCLEOTIDE SEQUENCE [LARGE SCALE GENOMIC DNA]</scope>
    <source>
        <strain evidence="4">CGMCC 1.12859</strain>
    </source>
</reference>
<dbReference type="EC" id="2.4.-.-" evidence="3"/>
<keyword evidence="1 3" id="KW-0808">Transferase</keyword>
<comment type="caution">
    <text evidence="3">The sequence shown here is derived from an EMBL/GenBank/DDBJ whole genome shotgun (WGS) entry which is preliminary data.</text>
</comment>
<dbReference type="SUPFAM" id="SSF53756">
    <property type="entry name" value="UDP-Glycosyltransferase/glycogen phosphorylase"/>
    <property type="match status" value="1"/>
</dbReference>